<proteinExistence type="predicted"/>
<dbReference type="SMART" id="SM00248">
    <property type="entry name" value="ANK"/>
    <property type="match status" value="2"/>
</dbReference>
<name>A0A2P5HHW2_DIAHE</name>
<dbReference type="SUPFAM" id="SSF48403">
    <property type="entry name" value="Ankyrin repeat"/>
    <property type="match status" value="1"/>
</dbReference>
<keyword evidence="3" id="KW-1185">Reference proteome</keyword>
<dbReference type="AlphaFoldDB" id="A0A2P5HHW2"/>
<reference evidence="2" key="1">
    <citation type="submission" date="2017-09" db="EMBL/GenBank/DDBJ databases">
        <title>Polyketide synthases of a Diaporthe helianthi virulent isolate.</title>
        <authorList>
            <person name="Baroncelli R."/>
        </authorList>
    </citation>
    <scope>NUCLEOTIDE SEQUENCE [LARGE SCALE GENOMIC DNA]</scope>
    <source>
        <strain evidence="2">7/96</strain>
    </source>
</reference>
<evidence type="ECO:0000256" key="1">
    <source>
        <dbReference type="PROSITE-ProRule" id="PRU00023"/>
    </source>
</evidence>
<dbReference type="OrthoDB" id="341259at2759"/>
<dbReference type="InParanoid" id="A0A2P5HHW2"/>
<evidence type="ECO:0000313" key="3">
    <source>
        <dbReference type="Proteomes" id="UP000094444"/>
    </source>
</evidence>
<dbReference type="InterPro" id="IPR036770">
    <property type="entry name" value="Ankyrin_rpt-contain_sf"/>
</dbReference>
<dbReference type="PROSITE" id="PS50297">
    <property type="entry name" value="ANK_REP_REGION"/>
    <property type="match status" value="1"/>
</dbReference>
<dbReference type="PROSITE" id="PS50088">
    <property type="entry name" value="ANK_REPEAT"/>
    <property type="match status" value="1"/>
</dbReference>
<dbReference type="Gene3D" id="1.25.40.20">
    <property type="entry name" value="Ankyrin repeat-containing domain"/>
    <property type="match status" value="1"/>
</dbReference>
<dbReference type="Proteomes" id="UP000094444">
    <property type="component" value="Unassembled WGS sequence"/>
</dbReference>
<gene>
    <name evidence="2" type="ORF">DHEL01_v211772</name>
</gene>
<evidence type="ECO:0000313" key="2">
    <source>
        <dbReference type="EMBL" id="POS69832.1"/>
    </source>
</evidence>
<comment type="caution">
    <text evidence="2">The sequence shown here is derived from an EMBL/GenBank/DDBJ whole genome shotgun (WGS) entry which is preliminary data.</text>
</comment>
<keyword evidence="1" id="KW-0040">ANK repeat</keyword>
<dbReference type="EMBL" id="MAVT02001968">
    <property type="protein sequence ID" value="POS69832.1"/>
    <property type="molecule type" value="Genomic_DNA"/>
</dbReference>
<protein>
    <submittedName>
        <fullName evidence="2">Uncharacterized protein</fullName>
    </submittedName>
</protein>
<accession>A0A2P5HHW2</accession>
<feature type="repeat" description="ANK" evidence="1">
    <location>
        <begin position="15"/>
        <end position="47"/>
    </location>
</feature>
<organism evidence="2 3">
    <name type="scientific">Diaporthe helianthi</name>
    <dbReference type="NCBI Taxonomy" id="158607"/>
    <lineage>
        <taxon>Eukaryota</taxon>
        <taxon>Fungi</taxon>
        <taxon>Dikarya</taxon>
        <taxon>Ascomycota</taxon>
        <taxon>Pezizomycotina</taxon>
        <taxon>Sordariomycetes</taxon>
        <taxon>Sordariomycetidae</taxon>
        <taxon>Diaporthales</taxon>
        <taxon>Diaporthaceae</taxon>
        <taxon>Diaporthe</taxon>
    </lineage>
</organism>
<sequence>MDRFDGPNINDRTRDGITPLLIAYVKRERDFIDLALEFGADIDMKYGARGNEYTIFALAIVREDYSFALELLELGASPYFDFEVSRSPSIPKRYRTDV</sequence>
<dbReference type="InterPro" id="IPR002110">
    <property type="entry name" value="Ankyrin_rpt"/>
</dbReference>